<feature type="region of interest" description="Disordered" evidence="2">
    <location>
        <begin position="1"/>
        <end position="35"/>
    </location>
</feature>
<dbReference type="InterPro" id="IPR036875">
    <property type="entry name" value="Znf_CCHC_sf"/>
</dbReference>
<sequence>MASTMYTSYGQSANKGQKRRRDDEEDGDRRPSKAGKVDRWKGKCLHCGAEGHQWSWCFQRCAHCGQTIGHHAGYDANGHWYPAQRCYDAPHGLYNSHNHHVDTRVIASEAREEGRRAGRIEGIRETALLVQRLVNERNTLYDNRVDPQFLDQADEYVRDAGPYFEAPYRHEHQRDLNGDLDDRLRRINEGEISFLGAAARAQIRDEGRQAQIEAPPADNDDSQRRGPGCINCEGPHWASDCPHPHRCTKRDKDGHLANSYSRGECYHCGNTGHQAAKCPRKQATCFQCGQPGHKAAKCPDGKGRRGHGGERGGGRGRGR</sequence>
<evidence type="ECO:0000259" key="3">
    <source>
        <dbReference type="PROSITE" id="PS50158"/>
    </source>
</evidence>
<evidence type="ECO:0000313" key="4">
    <source>
        <dbReference type="EMBL" id="USW57584.1"/>
    </source>
</evidence>
<proteinExistence type="predicted"/>
<evidence type="ECO:0000313" key="5">
    <source>
        <dbReference type="Proteomes" id="UP001056384"/>
    </source>
</evidence>
<dbReference type="SMART" id="SM00343">
    <property type="entry name" value="ZnF_C2HC"/>
    <property type="match status" value="4"/>
</dbReference>
<accession>A0A9Q9EPE4</accession>
<dbReference type="GO" id="GO:0008270">
    <property type="term" value="F:zinc ion binding"/>
    <property type="evidence" value="ECO:0007669"/>
    <property type="project" value="UniProtKB-KW"/>
</dbReference>
<dbReference type="AlphaFoldDB" id="A0A9Q9EPE4"/>
<keyword evidence="1" id="KW-0479">Metal-binding</keyword>
<feature type="domain" description="CCHC-type" evidence="3">
    <location>
        <begin position="285"/>
        <end position="300"/>
    </location>
</feature>
<evidence type="ECO:0000256" key="1">
    <source>
        <dbReference type="PROSITE-ProRule" id="PRU00047"/>
    </source>
</evidence>
<dbReference type="Proteomes" id="UP001056384">
    <property type="component" value="Chromosome 10"/>
</dbReference>
<dbReference type="EMBL" id="CP099427">
    <property type="protein sequence ID" value="USW57584.1"/>
    <property type="molecule type" value="Genomic_DNA"/>
</dbReference>
<name>A0A9Q9EPE4_9PEZI</name>
<feature type="compositionally biased region" description="Polar residues" evidence="2">
    <location>
        <begin position="1"/>
        <end position="15"/>
    </location>
</feature>
<protein>
    <submittedName>
        <fullName evidence="4">Zinc finger, CCHC-type</fullName>
    </submittedName>
</protein>
<feature type="domain" description="CCHC-type" evidence="3">
    <location>
        <begin position="265"/>
        <end position="280"/>
    </location>
</feature>
<dbReference type="SUPFAM" id="SSF57756">
    <property type="entry name" value="Retrovirus zinc finger-like domains"/>
    <property type="match status" value="1"/>
</dbReference>
<dbReference type="GO" id="GO:0003676">
    <property type="term" value="F:nucleic acid binding"/>
    <property type="evidence" value="ECO:0007669"/>
    <property type="project" value="InterPro"/>
</dbReference>
<dbReference type="InterPro" id="IPR001878">
    <property type="entry name" value="Znf_CCHC"/>
</dbReference>
<keyword evidence="5" id="KW-1185">Reference proteome</keyword>
<organism evidence="4 5">
    <name type="scientific">Septoria linicola</name>
    <dbReference type="NCBI Taxonomy" id="215465"/>
    <lineage>
        <taxon>Eukaryota</taxon>
        <taxon>Fungi</taxon>
        <taxon>Dikarya</taxon>
        <taxon>Ascomycota</taxon>
        <taxon>Pezizomycotina</taxon>
        <taxon>Dothideomycetes</taxon>
        <taxon>Dothideomycetidae</taxon>
        <taxon>Mycosphaerellales</taxon>
        <taxon>Mycosphaerellaceae</taxon>
        <taxon>Septoria</taxon>
    </lineage>
</organism>
<reference evidence="4" key="1">
    <citation type="submission" date="2022-06" db="EMBL/GenBank/DDBJ databases">
        <title>Complete genome sequences of two strains of the flax pathogen Septoria linicola.</title>
        <authorList>
            <person name="Lapalu N."/>
            <person name="Simon A."/>
            <person name="Demenou B."/>
            <person name="Paumier D."/>
            <person name="Guillot M.-P."/>
            <person name="Gout L."/>
            <person name="Valade R."/>
        </authorList>
    </citation>
    <scope>NUCLEOTIDE SEQUENCE</scope>
    <source>
        <strain evidence="4">SE15195</strain>
    </source>
</reference>
<feature type="region of interest" description="Disordered" evidence="2">
    <location>
        <begin position="290"/>
        <end position="319"/>
    </location>
</feature>
<evidence type="ECO:0000256" key="2">
    <source>
        <dbReference type="SAM" id="MobiDB-lite"/>
    </source>
</evidence>
<dbReference type="PROSITE" id="PS50158">
    <property type="entry name" value="ZF_CCHC"/>
    <property type="match status" value="2"/>
</dbReference>
<keyword evidence="1" id="KW-0863">Zinc-finger</keyword>
<gene>
    <name evidence="4" type="ORF">Slin15195_G109030</name>
</gene>
<dbReference type="Gene3D" id="4.10.60.10">
    <property type="entry name" value="Zinc finger, CCHC-type"/>
    <property type="match status" value="1"/>
</dbReference>
<dbReference type="Pfam" id="PF00098">
    <property type="entry name" value="zf-CCHC"/>
    <property type="match status" value="2"/>
</dbReference>
<keyword evidence="1" id="KW-0862">Zinc</keyword>
<feature type="compositionally biased region" description="Basic and acidic residues" evidence="2">
    <location>
        <begin position="297"/>
        <end position="313"/>
    </location>
</feature>